<evidence type="ECO:0000256" key="2">
    <source>
        <dbReference type="SAM" id="MobiDB-lite"/>
    </source>
</evidence>
<dbReference type="GO" id="GO:0042981">
    <property type="term" value="P:regulation of apoptotic process"/>
    <property type="evidence" value="ECO:0007669"/>
    <property type="project" value="InterPro"/>
</dbReference>
<reference evidence="3" key="2">
    <citation type="journal article" date="2021" name="Genome Biol. Evol.">
        <title>Developing a high-quality reference genome for a parasitic bivalve with doubly uniparental inheritance (Bivalvia: Unionida).</title>
        <authorList>
            <person name="Smith C.H."/>
        </authorList>
    </citation>
    <scope>NUCLEOTIDE SEQUENCE</scope>
    <source>
        <strain evidence="3">CHS0354</strain>
        <tissue evidence="3">Mantle</tissue>
    </source>
</reference>
<evidence type="ECO:0000256" key="1">
    <source>
        <dbReference type="ARBA" id="ARBA00022703"/>
    </source>
</evidence>
<dbReference type="InterPro" id="IPR036834">
    <property type="entry name" value="Bcl-2-like_sf"/>
</dbReference>
<gene>
    <name evidence="3" type="ORF">CHS0354_018859</name>
</gene>
<dbReference type="InterPro" id="IPR002475">
    <property type="entry name" value="Bcl2-like"/>
</dbReference>
<keyword evidence="4" id="KW-1185">Reference proteome</keyword>
<protein>
    <submittedName>
        <fullName evidence="3">Uncharacterized protein</fullName>
    </submittedName>
</protein>
<evidence type="ECO:0000313" key="4">
    <source>
        <dbReference type="Proteomes" id="UP001195483"/>
    </source>
</evidence>
<feature type="compositionally biased region" description="Polar residues" evidence="2">
    <location>
        <begin position="172"/>
        <end position="182"/>
    </location>
</feature>
<feature type="compositionally biased region" description="Pro residues" evidence="2">
    <location>
        <begin position="191"/>
        <end position="200"/>
    </location>
</feature>
<keyword evidence="1" id="KW-0053">Apoptosis</keyword>
<proteinExistence type="predicted"/>
<dbReference type="Proteomes" id="UP001195483">
    <property type="component" value="Unassembled WGS sequence"/>
</dbReference>
<dbReference type="PROSITE" id="PS50062">
    <property type="entry name" value="BCL2_FAMILY"/>
    <property type="match status" value="1"/>
</dbReference>
<dbReference type="SUPFAM" id="SSF56854">
    <property type="entry name" value="Bcl-2 inhibitors of programmed cell death"/>
    <property type="match status" value="1"/>
</dbReference>
<feature type="region of interest" description="Disordered" evidence="2">
    <location>
        <begin position="637"/>
        <end position="663"/>
    </location>
</feature>
<sequence length="794" mass="87428">MADPVNLSIKEKSDKLDNFLRTRKRQSSRRGEVTLSKVKEEAALILEEFLKQQLRRKSLTGETIVGTRYQNVTDIEIVKKETNSYDKISSYFECESLEENIPYADEDDIGIRARSEPPNAQYYGAEDNNLLHPEAVNNYRLVKSKSLSPCPSHPREFHLNLKREIEMPPSLPNHSSFITNEGFSRGKSSLYPPPPPPPSTPYTGSEQSSKRSSPVLQIYQVSDSSTSSPVKFISDKSTPSPVMGTSDNSTSSQVTGTSDKNTPSSITGTSDKISSPTPVTVTSYKSTPSSVTGTSDKSTPPPVTSTSDKSTPSPVTHTSYKSTPSSVTGTSDKSTPSPVTGTSDKSTPSPVSLSEYDQGTARSSNSKKFSSLPESDMGSSSKTHMKIPPSKIRHRSGSISSADTDAEEIDERKKKSMFKRARERLSRVLSIQRRKKDSKDEKNKENRKKPRLRNRKNNGLELDGPDQSMGKQSLAKESIDEAVENGGIFGTLRRLTWGSIRKKKSGVKTTPERKLFGNAEVYIGSHSHKRVISLGKDFGDNVQADSVDLPKDESHLPNTESDTYQKFQKQTTNIKSHVHLDLSADTDLEMDDSSDEGKANNVPFVKKSEEEKEVIYQKIADRLVVIGDNFIADCHSGHSHTESSRGVSSASSPNSKSEVEASADGTNLDVIKKTQLTSLEKDLTDCFKQKANEIDERLESEAKTAVLRILRQGVTYTNFQREVTRAIGNEVGWNQLSALFHITKRAVAMVGAGGAQALQIKELSLQYIADRYASWIVGQGGWDSMLSGEDTDLD</sequence>
<comment type="caution">
    <text evidence="3">The sequence shown here is derived from an EMBL/GenBank/DDBJ whole genome shotgun (WGS) entry which is preliminary data.</text>
</comment>
<organism evidence="3 4">
    <name type="scientific">Potamilus streckersoni</name>
    <dbReference type="NCBI Taxonomy" id="2493646"/>
    <lineage>
        <taxon>Eukaryota</taxon>
        <taxon>Metazoa</taxon>
        <taxon>Spiralia</taxon>
        <taxon>Lophotrochozoa</taxon>
        <taxon>Mollusca</taxon>
        <taxon>Bivalvia</taxon>
        <taxon>Autobranchia</taxon>
        <taxon>Heteroconchia</taxon>
        <taxon>Palaeoheterodonta</taxon>
        <taxon>Unionida</taxon>
        <taxon>Unionoidea</taxon>
        <taxon>Unionidae</taxon>
        <taxon>Ambleminae</taxon>
        <taxon>Lampsilini</taxon>
        <taxon>Potamilus</taxon>
    </lineage>
</organism>
<dbReference type="Gene3D" id="1.10.437.10">
    <property type="entry name" value="Blc2-like"/>
    <property type="match status" value="1"/>
</dbReference>
<dbReference type="EMBL" id="JAEAOA010001155">
    <property type="protein sequence ID" value="KAK3589158.1"/>
    <property type="molecule type" value="Genomic_DNA"/>
</dbReference>
<name>A0AAE0SCI5_9BIVA</name>
<feature type="compositionally biased region" description="Polar residues" evidence="2">
    <location>
        <begin position="201"/>
        <end position="382"/>
    </location>
</feature>
<feature type="region of interest" description="Disordered" evidence="2">
    <location>
        <begin position="170"/>
        <end position="475"/>
    </location>
</feature>
<reference evidence="3" key="1">
    <citation type="journal article" date="2021" name="Genome Biol. Evol.">
        <title>A High-Quality Reference Genome for a Parasitic Bivalve with Doubly Uniparental Inheritance (Bivalvia: Unionida).</title>
        <authorList>
            <person name="Smith C.H."/>
        </authorList>
    </citation>
    <scope>NUCLEOTIDE SEQUENCE</scope>
    <source>
        <strain evidence="3">CHS0354</strain>
    </source>
</reference>
<feature type="compositionally biased region" description="Basic residues" evidence="2">
    <location>
        <begin position="445"/>
        <end position="456"/>
    </location>
</feature>
<reference evidence="3" key="3">
    <citation type="submission" date="2023-05" db="EMBL/GenBank/DDBJ databases">
        <authorList>
            <person name="Smith C.H."/>
        </authorList>
    </citation>
    <scope>NUCLEOTIDE SEQUENCE</scope>
    <source>
        <strain evidence="3">CHS0354</strain>
        <tissue evidence="3">Mantle</tissue>
    </source>
</reference>
<feature type="compositionally biased region" description="Polar residues" evidence="2">
    <location>
        <begin position="644"/>
        <end position="656"/>
    </location>
</feature>
<dbReference type="GO" id="GO:0006915">
    <property type="term" value="P:apoptotic process"/>
    <property type="evidence" value="ECO:0007669"/>
    <property type="project" value="UniProtKB-KW"/>
</dbReference>
<evidence type="ECO:0000313" key="3">
    <source>
        <dbReference type="EMBL" id="KAK3589158.1"/>
    </source>
</evidence>
<dbReference type="AlphaFoldDB" id="A0AAE0SCI5"/>
<accession>A0AAE0SCI5</accession>